<gene>
    <name evidence="1" type="ORF">RR45_GL000973</name>
    <name evidence="2" type="ORF">SAMN02746068_01934</name>
</gene>
<evidence type="ECO:0000313" key="2">
    <source>
        <dbReference type="EMBL" id="SFZ76357.1"/>
    </source>
</evidence>
<dbReference type="Proteomes" id="UP000185655">
    <property type="component" value="Unassembled WGS sequence"/>
</dbReference>
<sequence length="76" mass="7599">MTNILNAVALLILIGAGIGALKAFAKGDKTNALMTGLIGLTVSSILSPTTFEAWKVVISSVISGVGKVINGISGSL</sequence>
<proteinExistence type="predicted"/>
<dbReference type="Proteomes" id="UP000218979">
    <property type="component" value="Unassembled WGS sequence"/>
</dbReference>
<organism evidence="2 3">
    <name type="scientific">Pseudolactococcus chungangensis CAU 28 = DSM 22330</name>
    <dbReference type="NCBI Taxonomy" id="1122154"/>
    <lineage>
        <taxon>Bacteria</taxon>
        <taxon>Bacillati</taxon>
        <taxon>Bacillota</taxon>
        <taxon>Bacilli</taxon>
        <taxon>Lactobacillales</taxon>
        <taxon>Streptococcaceae</taxon>
        <taxon>Pseudolactococcus</taxon>
    </lineage>
</organism>
<evidence type="ECO:0000313" key="4">
    <source>
        <dbReference type="Proteomes" id="UP000218979"/>
    </source>
</evidence>
<dbReference type="GeneID" id="303195927"/>
<dbReference type="EMBL" id="JXJT01000020">
    <property type="protein sequence ID" value="PCS01900.1"/>
    <property type="molecule type" value="Genomic_DNA"/>
</dbReference>
<dbReference type="AlphaFoldDB" id="A0A1K2HI31"/>
<reference evidence="1 4" key="1">
    <citation type="submission" date="2014-12" db="EMBL/GenBank/DDBJ databases">
        <title>Draft genome sequences of 10 type strains of Lactococcus.</title>
        <authorList>
            <person name="Sun Z."/>
            <person name="Zhong Z."/>
            <person name="Liu W."/>
            <person name="Zhang W."/>
            <person name="Zhang H."/>
        </authorList>
    </citation>
    <scope>NUCLEOTIDE SEQUENCE [LARGE SCALE GENOMIC DNA]</scope>
    <source>
        <strain evidence="1 4">DSM 22330</strain>
    </source>
</reference>
<accession>A0A1K2HI31</accession>
<evidence type="ECO:0000313" key="1">
    <source>
        <dbReference type="EMBL" id="PCS01900.1"/>
    </source>
</evidence>
<keyword evidence="4" id="KW-1185">Reference proteome</keyword>
<dbReference type="STRING" id="1122154.SAMN02746068_01934"/>
<dbReference type="EMBL" id="FPKS01000015">
    <property type="protein sequence ID" value="SFZ76357.1"/>
    <property type="molecule type" value="Genomic_DNA"/>
</dbReference>
<evidence type="ECO:0000313" key="3">
    <source>
        <dbReference type="Proteomes" id="UP000185655"/>
    </source>
</evidence>
<protein>
    <submittedName>
        <fullName evidence="2">Uncharacterized protein</fullName>
    </submittedName>
</protein>
<reference evidence="2 3" key="2">
    <citation type="submission" date="2016-11" db="EMBL/GenBank/DDBJ databases">
        <authorList>
            <person name="Jaros S."/>
            <person name="Januszkiewicz K."/>
            <person name="Wedrychowicz H."/>
        </authorList>
    </citation>
    <scope>NUCLEOTIDE SEQUENCE [LARGE SCALE GENOMIC DNA]</scope>
    <source>
        <strain evidence="2 3">DSM 22330</strain>
    </source>
</reference>
<name>A0A1K2HI31_9LACT</name>
<dbReference type="RefSeq" id="WP_031367046.1">
    <property type="nucleotide sequence ID" value="NZ_FPKS01000015.1"/>
</dbReference>